<name>A0ABS7PN15_9SPHN</name>
<evidence type="ECO:0000256" key="1">
    <source>
        <dbReference type="SAM" id="Phobius"/>
    </source>
</evidence>
<gene>
    <name evidence="4" type="ORF">K7G82_10165</name>
</gene>
<dbReference type="EMBL" id="JAINVV010000004">
    <property type="protein sequence ID" value="MBY8822658.1"/>
    <property type="molecule type" value="Genomic_DNA"/>
</dbReference>
<feature type="signal peptide" evidence="2">
    <location>
        <begin position="1"/>
        <end position="19"/>
    </location>
</feature>
<dbReference type="RefSeq" id="WP_222989726.1">
    <property type="nucleotide sequence ID" value="NZ_JAINVV010000004.1"/>
</dbReference>
<feature type="chain" id="PRO_5045763234" evidence="2">
    <location>
        <begin position="20"/>
        <end position="304"/>
    </location>
</feature>
<evidence type="ECO:0000313" key="5">
    <source>
        <dbReference type="Proteomes" id="UP000706039"/>
    </source>
</evidence>
<reference evidence="4 5" key="1">
    <citation type="submission" date="2021-08" db="EMBL/GenBank/DDBJ databases">
        <authorList>
            <person name="Tuo L."/>
        </authorList>
    </citation>
    <scope>NUCLEOTIDE SEQUENCE [LARGE SCALE GENOMIC DNA]</scope>
    <source>
        <strain evidence="4 5">JCM 31229</strain>
    </source>
</reference>
<proteinExistence type="predicted"/>
<keyword evidence="1" id="KW-0472">Membrane</keyword>
<keyword evidence="1" id="KW-1133">Transmembrane helix</keyword>
<evidence type="ECO:0000256" key="2">
    <source>
        <dbReference type="SAM" id="SignalP"/>
    </source>
</evidence>
<keyword evidence="1" id="KW-0812">Transmembrane</keyword>
<dbReference type="PROSITE" id="PS51257">
    <property type="entry name" value="PROKAR_LIPOPROTEIN"/>
    <property type="match status" value="1"/>
</dbReference>
<feature type="domain" description="DUF4349" evidence="3">
    <location>
        <begin position="167"/>
        <end position="280"/>
    </location>
</feature>
<comment type="caution">
    <text evidence="4">The sequence shown here is derived from an EMBL/GenBank/DDBJ whole genome shotgun (WGS) entry which is preliminary data.</text>
</comment>
<feature type="transmembrane region" description="Helical" evidence="1">
    <location>
        <begin position="251"/>
        <end position="279"/>
    </location>
</feature>
<sequence>MRRFSGLVLVSMLSTLALAGCDKPAPSENAVDVQALTVEDANEPPAAGRASPPGIAPTGAPGVAFNYRYDFRMDAAKIGETQEKHAQACEKLGIDRCRITGMSYRLINDRDIAAMLAFKLEPSLARQFGKDGIGLVNAAEGMLVRSEISGVDAGSAISAAGRAQGRLRDEQTRLEARLKQPKLTEAERAEINSRLEEVARQIESASVTREENRESLANTPMVFNYGSGEIVPGFDAGSPLRDAFRTAGETFVGAIAAFIVVLGALLPLALLAALGWGLWRLLLRPLVRRWQAGSPASVAPSTTD</sequence>
<protein>
    <submittedName>
        <fullName evidence="4">DUF4349 domain-containing protein</fullName>
    </submittedName>
</protein>
<dbReference type="Proteomes" id="UP000706039">
    <property type="component" value="Unassembled WGS sequence"/>
</dbReference>
<keyword evidence="5" id="KW-1185">Reference proteome</keyword>
<dbReference type="Pfam" id="PF14257">
    <property type="entry name" value="DUF4349"/>
    <property type="match status" value="1"/>
</dbReference>
<accession>A0ABS7PN15</accession>
<evidence type="ECO:0000313" key="4">
    <source>
        <dbReference type="EMBL" id="MBY8822658.1"/>
    </source>
</evidence>
<keyword evidence="2" id="KW-0732">Signal</keyword>
<evidence type="ECO:0000259" key="3">
    <source>
        <dbReference type="Pfam" id="PF14257"/>
    </source>
</evidence>
<organism evidence="4 5">
    <name type="scientific">Sphingomonas colocasiae</name>
    <dbReference type="NCBI Taxonomy" id="1848973"/>
    <lineage>
        <taxon>Bacteria</taxon>
        <taxon>Pseudomonadati</taxon>
        <taxon>Pseudomonadota</taxon>
        <taxon>Alphaproteobacteria</taxon>
        <taxon>Sphingomonadales</taxon>
        <taxon>Sphingomonadaceae</taxon>
        <taxon>Sphingomonas</taxon>
    </lineage>
</organism>
<dbReference type="InterPro" id="IPR025645">
    <property type="entry name" value="DUF4349"/>
</dbReference>